<name>A0AAD4IE42_9PLEO</name>
<gene>
    <name evidence="1" type="ORF">G6011_11572</name>
</gene>
<feature type="non-terminal residue" evidence="1">
    <location>
        <position position="46"/>
    </location>
</feature>
<reference evidence="1" key="1">
    <citation type="submission" date="2021-07" db="EMBL/GenBank/DDBJ databases">
        <title>Genome Resource of American Ginseng Black Spot Pathogen Alternaria panax.</title>
        <authorList>
            <person name="Qiu C."/>
            <person name="Wang W."/>
            <person name="Liu Z."/>
        </authorList>
    </citation>
    <scope>NUCLEOTIDE SEQUENCE</scope>
    <source>
        <strain evidence="1">BNCC115425</strain>
    </source>
</reference>
<accession>A0AAD4IE42</accession>
<comment type="caution">
    <text evidence="1">The sequence shown here is derived from an EMBL/GenBank/DDBJ whole genome shotgun (WGS) entry which is preliminary data.</text>
</comment>
<proteinExistence type="predicted"/>
<dbReference type="AlphaFoldDB" id="A0AAD4IE42"/>
<evidence type="ECO:0000313" key="1">
    <source>
        <dbReference type="EMBL" id="KAG9192838.1"/>
    </source>
</evidence>
<protein>
    <submittedName>
        <fullName evidence="1">Uncharacterized protein</fullName>
    </submittedName>
</protein>
<dbReference type="EMBL" id="JAANER010000003">
    <property type="protein sequence ID" value="KAG9192838.1"/>
    <property type="molecule type" value="Genomic_DNA"/>
</dbReference>
<organism evidence="1 2">
    <name type="scientific">Alternaria panax</name>
    <dbReference type="NCBI Taxonomy" id="48097"/>
    <lineage>
        <taxon>Eukaryota</taxon>
        <taxon>Fungi</taxon>
        <taxon>Dikarya</taxon>
        <taxon>Ascomycota</taxon>
        <taxon>Pezizomycotina</taxon>
        <taxon>Dothideomycetes</taxon>
        <taxon>Pleosporomycetidae</taxon>
        <taxon>Pleosporales</taxon>
        <taxon>Pleosporineae</taxon>
        <taxon>Pleosporaceae</taxon>
        <taxon>Alternaria</taxon>
        <taxon>Alternaria sect. Panax</taxon>
    </lineage>
</organism>
<sequence>MGNTTSPRVAHNHPILGVSEFLENVLLDLSPDDTLYKAQGVCKFCV</sequence>
<keyword evidence="2" id="KW-1185">Reference proteome</keyword>
<evidence type="ECO:0000313" key="2">
    <source>
        <dbReference type="Proteomes" id="UP001199106"/>
    </source>
</evidence>
<dbReference type="Proteomes" id="UP001199106">
    <property type="component" value="Unassembled WGS sequence"/>
</dbReference>